<gene>
    <name evidence="2" type="ORF">E8M01_24790</name>
</gene>
<dbReference type="EMBL" id="CP039690">
    <property type="protein sequence ID" value="QCI67169.1"/>
    <property type="molecule type" value="Genomic_DNA"/>
</dbReference>
<dbReference type="CDD" id="cd05233">
    <property type="entry name" value="SDR_c"/>
    <property type="match status" value="1"/>
</dbReference>
<protein>
    <submittedName>
        <fullName evidence="2">SDR family oxidoreductase</fullName>
    </submittedName>
</protein>
<dbReference type="GO" id="GO:0016616">
    <property type="term" value="F:oxidoreductase activity, acting on the CH-OH group of donors, NAD or NADP as acceptor"/>
    <property type="evidence" value="ECO:0007669"/>
    <property type="project" value="TreeGrafter"/>
</dbReference>
<name>A0A4D7B0J3_9HYPH</name>
<dbReference type="Pfam" id="PF13561">
    <property type="entry name" value="adh_short_C2"/>
    <property type="match status" value="1"/>
</dbReference>
<dbReference type="InterPro" id="IPR020904">
    <property type="entry name" value="Sc_DH/Rdtase_CS"/>
</dbReference>
<dbReference type="PROSITE" id="PS00061">
    <property type="entry name" value="ADH_SHORT"/>
    <property type="match status" value="1"/>
</dbReference>
<evidence type="ECO:0000313" key="2">
    <source>
        <dbReference type="EMBL" id="QCI67169.1"/>
    </source>
</evidence>
<reference evidence="2 3" key="1">
    <citation type="submission" date="2019-04" db="EMBL/GenBank/DDBJ databases">
        <title>Phreatobacter aquaticus sp. nov.</title>
        <authorList>
            <person name="Choi A."/>
        </authorList>
    </citation>
    <scope>NUCLEOTIDE SEQUENCE [LARGE SCALE GENOMIC DNA]</scope>
    <source>
        <strain evidence="2 3">KCTC 52518</strain>
    </source>
</reference>
<dbReference type="OrthoDB" id="8959163at2"/>
<dbReference type="SUPFAM" id="SSF51735">
    <property type="entry name" value="NAD(P)-binding Rossmann-fold domains"/>
    <property type="match status" value="1"/>
</dbReference>
<dbReference type="InterPro" id="IPR036291">
    <property type="entry name" value="NAD(P)-bd_dom_sf"/>
</dbReference>
<sequence>MSFDLRGQRILVTGAAGGIGGAAAQVLAGLGAHVVATDRTSCAGLAETIAATGGTAETISLDLDGKDKAAELADRAGDLDGAVLGAGIYRAIDWDDDGWDEAAAATLAVNLMMPMRLARAIAPGMAARGHGRMVLVGSIVATTGGSFPGVGPHYAASKGGLHTLVRWLAARHGPQGVLVNGVAPGITDTAMVGVHDLSGALARHPLGRAARPEEIAWPIAFLCSPAASFVSGAILDVNGGAMMRA</sequence>
<keyword evidence="3" id="KW-1185">Reference proteome</keyword>
<evidence type="ECO:0000256" key="1">
    <source>
        <dbReference type="ARBA" id="ARBA00006484"/>
    </source>
</evidence>
<dbReference type="PANTHER" id="PTHR42760">
    <property type="entry name" value="SHORT-CHAIN DEHYDROGENASES/REDUCTASES FAMILY MEMBER"/>
    <property type="match status" value="1"/>
</dbReference>
<organism evidence="2 3">
    <name type="scientific">Phreatobacter stygius</name>
    <dbReference type="NCBI Taxonomy" id="1940610"/>
    <lineage>
        <taxon>Bacteria</taxon>
        <taxon>Pseudomonadati</taxon>
        <taxon>Pseudomonadota</taxon>
        <taxon>Alphaproteobacteria</taxon>
        <taxon>Hyphomicrobiales</taxon>
        <taxon>Phreatobacteraceae</taxon>
        <taxon>Phreatobacter</taxon>
    </lineage>
</organism>
<evidence type="ECO:0000313" key="3">
    <source>
        <dbReference type="Proteomes" id="UP000298781"/>
    </source>
</evidence>
<dbReference type="PRINTS" id="PR00081">
    <property type="entry name" value="GDHRDH"/>
</dbReference>
<dbReference type="RefSeq" id="WP_136962604.1">
    <property type="nucleotide sequence ID" value="NZ_CP039690.1"/>
</dbReference>
<proteinExistence type="inferred from homology"/>
<comment type="similarity">
    <text evidence="1">Belongs to the short-chain dehydrogenases/reductases (SDR) family.</text>
</comment>
<dbReference type="AlphaFoldDB" id="A0A4D7B0J3"/>
<dbReference type="KEGG" id="pstg:E8M01_24790"/>
<dbReference type="Proteomes" id="UP000298781">
    <property type="component" value="Chromosome"/>
</dbReference>
<accession>A0A4D7B0J3</accession>
<dbReference type="PANTHER" id="PTHR42760:SF78">
    <property type="entry name" value="3-OXOACYL-[ACYL-CARRIER-PROTEIN] REDUCTASE [NADH]"/>
    <property type="match status" value="1"/>
</dbReference>
<dbReference type="Gene3D" id="3.40.50.720">
    <property type="entry name" value="NAD(P)-binding Rossmann-like Domain"/>
    <property type="match status" value="1"/>
</dbReference>
<dbReference type="InterPro" id="IPR002347">
    <property type="entry name" value="SDR_fam"/>
</dbReference>